<dbReference type="Gene3D" id="1.10.10.60">
    <property type="entry name" value="Homeodomain-like"/>
    <property type="match status" value="1"/>
</dbReference>
<protein>
    <submittedName>
        <fullName evidence="11">RNA polymerase factor sigma-54</fullName>
    </submittedName>
</protein>
<evidence type="ECO:0000256" key="4">
    <source>
        <dbReference type="ARBA" id="ARBA00022695"/>
    </source>
</evidence>
<evidence type="ECO:0000256" key="1">
    <source>
        <dbReference type="ARBA" id="ARBA00008798"/>
    </source>
</evidence>
<dbReference type="InterPro" id="IPR000394">
    <property type="entry name" value="RNA_pol_sigma_54"/>
</dbReference>
<dbReference type="AlphaFoldDB" id="A0A937XFZ4"/>
<evidence type="ECO:0000313" key="11">
    <source>
        <dbReference type="EMBL" id="MBM3332422.1"/>
    </source>
</evidence>
<keyword evidence="3" id="KW-0808">Transferase</keyword>
<dbReference type="PRINTS" id="PR00045">
    <property type="entry name" value="SIGMA54FCT"/>
</dbReference>
<dbReference type="Pfam" id="PF04552">
    <property type="entry name" value="Sigma54_DBD"/>
    <property type="match status" value="1"/>
</dbReference>
<dbReference type="GO" id="GO:0016987">
    <property type="term" value="F:sigma factor activity"/>
    <property type="evidence" value="ECO:0007669"/>
    <property type="project" value="UniProtKB-KW"/>
</dbReference>
<proteinExistence type="inferred from homology"/>
<keyword evidence="5" id="KW-0805">Transcription regulation</keyword>
<feature type="domain" description="RNA polymerase sigma factor 54 DNA-binding" evidence="9">
    <location>
        <begin position="333"/>
        <end position="485"/>
    </location>
</feature>
<dbReference type="Pfam" id="PF00309">
    <property type="entry name" value="Sigma54_AID"/>
    <property type="match status" value="1"/>
</dbReference>
<keyword evidence="6" id="KW-0731">Sigma factor</keyword>
<accession>A0A937XFZ4</accession>
<evidence type="ECO:0000256" key="8">
    <source>
        <dbReference type="ARBA" id="ARBA00023163"/>
    </source>
</evidence>
<dbReference type="PANTHER" id="PTHR32248:SF4">
    <property type="entry name" value="RNA POLYMERASE SIGMA-54 FACTOR"/>
    <property type="match status" value="1"/>
</dbReference>
<dbReference type="InterPro" id="IPR007634">
    <property type="entry name" value="RNA_pol_sigma_54_DNA-bd"/>
</dbReference>
<organism evidence="11 12">
    <name type="scientific">candidate division WOR-3 bacterium</name>
    <dbReference type="NCBI Taxonomy" id="2052148"/>
    <lineage>
        <taxon>Bacteria</taxon>
        <taxon>Bacteria division WOR-3</taxon>
    </lineage>
</organism>
<keyword evidence="8" id="KW-0804">Transcription</keyword>
<dbReference type="InterPro" id="IPR007046">
    <property type="entry name" value="RNA_pol_sigma_54_core-bd"/>
</dbReference>
<evidence type="ECO:0000313" key="12">
    <source>
        <dbReference type="Proteomes" id="UP000779900"/>
    </source>
</evidence>
<dbReference type="Proteomes" id="UP000779900">
    <property type="component" value="Unassembled WGS sequence"/>
</dbReference>
<comment type="similarity">
    <text evidence="1">Belongs to the sigma-54 factor family.</text>
</comment>
<dbReference type="GO" id="GO:0016779">
    <property type="term" value="F:nucleotidyltransferase activity"/>
    <property type="evidence" value="ECO:0007669"/>
    <property type="project" value="UniProtKB-KW"/>
</dbReference>
<dbReference type="GO" id="GO:0000428">
    <property type="term" value="C:DNA-directed RNA polymerase complex"/>
    <property type="evidence" value="ECO:0007669"/>
    <property type="project" value="UniProtKB-KW"/>
</dbReference>
<dbReference type="EMBL" id="VGIR01000085">
    <property type="protein sequence ID" value="MBM3332422.1"/>
    <property type="molecule type" value="Genomic_DNA"/>
</dbReference>
<feature type="domain" description="RNA polymerase sigma factor 54 core-binding" evidence="10">
    <location>
        <begin position="138"/>
        <end position="317"/>
    </location>
</feature>
<dbReference type="NCBIfam" id="TIGR02395">
    <property type="entry name" value="rpoN_sigma"/>
    <property type="match status" value="1"/>
</dbReference>
<dbReference type="Gene3D" id="1.10.10.1330">
    <property type="entry name" value="RNA polymerase sigma-54 factor, core-binding domain"/>
    <property type="match status" value="1"/>
</dbReference>
<dbReference type="PROSITE" id="PS00718">
    <property type="entry name" value="SIGMA54_2"/>
    <property type="match status" value="1"/>
</dbReference>
<dbReference type="GO" id="GO:0006352">
    <property type="term" value="P:DNA-templated transcription initiation"/>
    <property type="evidence" value="ECO:0007669"/>
    <property type="project" value="InterPro"/>
</dbReference>
<sequence>MRMGLGLDLKQQLEMRLTPQLILQMKLLQVTALDLEQLVREEMEQNPALEESDGSPSTVEAEVVASLSEPVPEAVAPVPAENAPAPETHETQIETKPGEEYTIGELMPDDGWSPAVRAVAESDDEQASAVDLAAGPAQRLVECLMPHLRSVLSEDDARVAAYVIESLDDDGFLTMTDDEIAREQDVDPERLRSILYAIQRLEPGGIACHDRRESFLVQLELAGADPASLERKVLTDHWDLLVKKQTAKIAKLCGVTEDEVRRAVQRLMTLETRPARCFAPGTPDYVSPDFSVEWQGDTLVASANDERFPRLRLSQRYIEILKSPKSYTPEQVQFARQKLQRALMFLKGIESRRRTLKRLVELIIDEQRDFFLHGKQHLKPATLRQAADVIGVHASTVSRAIAGKYLETDQGIFPFGYFFKAGAGDKSRTSIKQKIQAIVNAEDRQKPLSDDEICTMLKTERISISRRTVAKYRAELGVPACNDRKCF</sequence>
<evidence type="ECO:0000256" key="2">
    <source>
        <dbReference type="ARBA" id="ARBA00022478"/>
    </source>
</evidence>
<evidence type="ECO:0000259" key="9">
    <source>
        <dbReference type="Pfam" id="PF04552"/>
    </source>
</evidence>
<keyword evidence="4" id="KW-0548">Nucleotidyltransferase</keyword>
<evidence type="ECO:0000256" key="3">
    <source>
        <dbReference type="ARBA" id="ARBA00022679"/>
    </source>
</evidence>
<keyword evidence="2" id="KW-0240">DNA-directed RNA polymerase</keyword>
<dbReference type="GO" id="GO:0003677">
    <property type="term" value="F:DNA binding"/>
    <property type="evidence" value="ECO:0007669"/>
    <property type="project" value="UniProtKB-KW"/>
</dbReference>
<dbReference type="Pfam" id="PF04963">
    <property type="entry name" value="Sigma54_CBD"/>
    <property type="match status" value="1"/>
</dbReference>
<name>A0A937XFZ4_UNCW3</name>
<dbReference type="PANTHER" id="PTHR32248">
    <property type="entry name" value="RNA POLYMERASE SIGMA-54 FACTOR"/>
    <property type="match status" value="1"/>
</dbReference>
<dbReference type="InterPro" id="IPR038709">
    <property type="entry name" value="RpoN_core-bd_sf"/>
</dbReference>
<keyword evidence="7" id="KW-0238">DNA-binding</keyword>
<evidence type="ECO:0000259" key="10">
    <source>
        <dbReference type="Pfam" id="PF04963"/>
    </source>
</evidence>
<evidence type="ECO:0000256" key="6">
    <source>
        <dbReference type="ARBA" id="ARBA00023082"/>
    </source>
</evidence>
<evidence type="ECO:0000256" key="7">
    <source>
        <dbReference type="ARBA" id="ARBA00023125"/>
    </source>
</evidence>
<evidence type="ECO:0000256" key="5">
    <source>
        <dbReference type="ARBA" id="ARBA00023015"/>
    </source>
</evidence>
<dbReference type="PROSITE" id="PS50044">
    <property type="entry name" value="SIGMA54_3"/>
    <property type="match status" value="1"/>
</dbReference>
<gene>
    <name evidence="11" type="primary">rpoN</name>
    <name evidence="11" type="ORF">FJY68_11345</name>
</gene>
<dbReference type="PIRSF" id="PIRSF000774">
    <property type="entry name" value="RpoN"/>
    <property type="match status" value="1"/>
</dbReference>
<comment type="caution">
    <text evidence="11">The sequence shown here is derived from an EMBL/GenBank/DDBJ whole genome shotgun (WGS) entry which is preliminary data.</text>
</comment>
<reference evidence="11" key="1">
    <citation type="submission" date="2019-03" db="EMBL/GenBank/DDBJ databases">
        <title>Lake Tanganyika Metagenome-Assembled Genomes (MAGs).</title>
        <authorList>
            <person name="Tran P."/>
        </authorList>
    </citation>
    <scope>NUCLEOTIDE SEQUENCE</scope>
    <source>
        <strain evidence="11">K_DeepCast_150m_m2_040</strain>
    </source>
</reference>
<dbReference type="GO" id="GO:0001216">
    <property type="term" value="F:DNA-binding transcription activator activity"/>
    <property type="evidence" value="ECO:0007669"/>
    <property type="project" value="InterPro"/>
</dbReference>